<gene>
    <name evidence="4" type="ORF">K452DRAFT_300824</name>
</gene>
<dbReference type="PROSITE" id="PS00455">
    <property type="entry name" value="AMP_BINDING"/>
    <property type="match status" value="1"/>
</dbReference>
<evidence type="ECO:0000256" key="1">
    <source>
        <dbReference type="ARBA" id="ARBA00022450"/>
    </source>
</evidence>
<dbReference type="OrthoDB" id="429813at2759"/>
<dbReference type="Pfam" id="PF00501">
    <property type="entry name" value="AMP-binding"/>
    <property type="match status" value="1"/>
</dbReference>
<dbReference type="InterPro" id="IPR042099">
    <property type="entry name" value="ANL_N_sf"/>
</dbReference>
<proteinExistence type="predicted"/>
<keyword evidence="2" id="KW-0597">Phosphoprotein</keyword>
<evidence type="ECO:0000313" key="4">
    <source>
        <dbReference type="EMBL" id="KAF2138742.1"/>
    </source>
</evidence>
<sequence length="553" mass="62391">MGDIRVADEEQQYGYRLMPTLVDERARGTPDRVYAITPKTADIADGYGETTYSQVARAVNKLAWWLDEELGKCTETFDTIAYIGPRDLRYAFIVLAATKAHRKVLLPLSQNSFEAQLNLINTTDPKALVGASDTMAVWDGIRESKPDLKVITIPELEELVNGEQVNYYPYGKSWEEAKNDPIHVNHTSGTTGFPKPVVWTNAIGATFDRDSLHMAENIGGLRSAWMLMARRKIIATMPPEWIAGLLMVLHFPLLIDVVPVLLPVGAPHPLTAKYIDIVHRITPRDVHGGFYVPDLLKQIAKSPEYVDNMRHLQLVAYGGAPLDKTVGDVFAAFLKVQPVMGSTEVGGFPLLEADDKDWEYYHLDLDHPSGTRMRPYAGNLCEMVIEKQPGWEDFQNIFKLYPEIDVYHTKDLFREHETKKGLWIFSGRTDDFVKLSNLTKFNASHVEVVIDRHPLVRDAIMGGEGRSRPFCLIQTKEGMDGECNAVLEEIWPAFEEANKHSAKDIQLTKEMILLAKPEKPIRKAGKGTINRRATLADYEDEVRELYERVGDEA</sequence>
<dbReference type="RefSeq" id="XP_033394455.1">
    <property type="nucleotide sequence ID" value="XM_033542373.1"/>
</dbReference>
<protein>
    <recommendedName>
        <fullName evidence="3">AMP-dependent synthetase/ligase domain-containing protein</fullName>
    </recommendedName>
</protein>
<dbReference type="PANTHER" id="PTHR43439">
    <property type="entry name" value="PHENYLACETATE-COENZYME A LIGASE"/>
    <property type="match status" value="1"/>
</dbReference>
<keyword evidence="1" id="KW-0596">Phosphopantetheine</keyword>
<name>A0A6A6B3D2_9PEZI</name>
<dbReference type="Gene3D" id="3.40.50.12780">
    <property type="entry name" value="N-terminal domain of ligase-like"/>
    <property type="match status" value="1"/>
</dbReference>
<dbReference type="Proteomes" id="UP000799438">
    <property type="component" value="Unassembled WGS sequence"/>
</dbReference>
<dbReference type="PANTHER" id="PTHR43439:SF2">
    <property type="entry name" value="ENZYME, PUTATIVE (JCVI)-RELATED"/>
    <property type="match status" value="1"/>
</dbReference>
<dbReference type="InterPro" id="IPR020845">
    <property type="entry name" value="AMP-binding_CS"/>
</dbReference>
<evidence type="ECO:0000313" key="5">
    <source>
        <dbReference type="Proteomes" id="UP000799438"/>
    </source>
</evidence>
<dbReference type="Pfam" id="PF23562">
    <property type="entry name" value="AMP-binding_C_3"/>
    <property type="match status" value="1"/>
</dbReference>
<dbReference type="GeneID" id="54299870"/>
<feature type="domain" description="AMP-dependent synthetase/ligase" evidence="3">
    <location>
        <begin position="23"/>
        <end position="358"/>
    </location>
</feature>
<evidence type="ECO:0000256" key="2">
    <source>
        <dbReference type="ARBA" id="ARBA00022553"/>
    </source>
</evidence>
<dbReference type="SUPFAM" id="SSF56801">
    <property type="entry name" value="Acetyl-CoA synthetase-like"/>
    <property type="match status" value="1"/>
</dbReference>
<accession>A0A6A6B3D2</accession>
<organism evidence="4 5">
    <name type="scientific">Aplosporella prunicola CBS 121167</name>
    <dbReference type="NCBI Taxonomy" id="1176127"/>
    <lineage>
        <taxon>Eukaryota</taxon>
        <taxon>Fungi</taxon>
        <taxon>Dikarya</taxon>
        <taxon>Ascomycota</taxon>
        <taxon>Pezizomycotina</taxon>
        <taxon>Dothideomycetes</taxon>
        <taxon>Dothideomycetes incertae sedis</taxon>
        <taxon>Botryosphaeriales</taxon>
        <taxon>Aplosporellaceae</taxon>
        <taxon>Aplosporella</taxon>
    </lineage>
</organism>
<dbReference type="AlphaFoldDB" id="A0A6A6B3D2"/>
<keyword evidence="5" id="KW-1185">Reference proteome</keyword>
<dbReference type="InterPro" id="IPR051414">
    <property type="entry name" value="Adenylate-forming_Reductase"/>
</dbReference>
<dbReference type="InterPro" id="IPR000873">
    <property type="entry name" value="AMP-dep_synth/lig_dom"/>
</dbReference>
<reference evidence="4" key="1">
    <citation type="journal article" date="2020" name="Stud. Mycol.">
        <title>101 Dothideomycetes genomes: a test case for predicting lifestyles and emergence of pathogens.</title>
        <authorList>
            <person name="Haridas S."/>
            <person name="Albert R."/>
            <person name="Binder M."/>
            <person name="Bloem J."/>
            <person name="Labutti K."/>
            <person name="Salamov A."/>
            <person name="Andreopoulos B."/>
            <person name="Baker S."/>
            <person name="Barry K."/>
            <person name="Bills G."/>
            <person name="Bluhm B."/>
            <person name="Cannon C."/>
            <person name="Castanera R."/>
            <person name="Culley D."/>
            <person name="Daum C."/>
            <person name="Ezra D."/>
            <person name="Gonzalez J."/>
            <person name="Henrissat B."/>
            <person name="Kuo A."/>
            <person name="Liang C."/>
            <person name="Lipzen A."/>
            <person name="Lutzoni F."/>
            <person name="Magnuson J."/>
            <person name="Mondo S."/>
            <person name="Nolan M."/>
            <person name="Ohm R."/>
            <person name="Pangilinan J."/>
            <person name="Park H.-J."/>
            <person name="Ramirez L."/>
            <person name="Alfaro M."/>
            <person name="Sun H."/>
            <person name="Tritt A."/>
            <person name="Yoshinaga Y."/>
            <person name="Zwiers L.-H."/>
            <person name="Turgeon B."/>
            <person name="Goodwin S."/>
            <person name="Spatafora J."/>
            <person name="Crous P."/>
            <person name="Grigoriev I."/>
        </authorList>
    </citation>
    <scope>NUCLEOTIDE SEQUENCE</scope>
    <source>
        <strain evidence="4">CBS 121167</strain>
    </source>
</reference>
<evidence type="ECO:0000259" key="3">
    <source>
        <dbReference type="Pfam" id="PF00501"/>
    </source>
</evidence>
<dbReference type="EMBL" id="ML995495">
    <property type="protein sequence ID" value="KAF2138742.1"/>
    <property type="molecule type" value="Genomic_DNA"/>
</dbReference>